<keyword evidence="9 12" id="KW-0067">ATP-binding</keyword>
<evidence type="ECO:0000256" key="1">
    <source>
        <dbReference type="ARBA" id="ARBA00004496"/>
    </source>
</evidence>
<feature type="domain" description="tRNA synthetases class I catalytic" evidence="13">
    <location>
        <begin position="19"/>
        <end position="337"/>
    </location>
</feature>
<feature type="binding site" evidence="12">
    <location>
        <position position="286"/>
    </location>
    <ligand>
        <name>ATP</name>
        <dbReference type="ChEBI" id="CHEBI:30616"/>
    </ligand>
</feature>
<reference evidence="16" key="1">
    <citation type="journal article" date="2019" name="Int. J. Syst. Evol. Microbiol.">
        <title>The Global Catalogue of Microorganisms (GCM) 10K type strain sequencing project: providing services to taxonomists for standard genome sequencing and annotation.</title>
        <authorList>
            <consortium name="The Broad Institute Genomics Platform"/>
            <consortium name="The Broad Institute Genome Sequencing Center for Infectious Disease"/>
            <person name="Wu L."/>
            <person name="Ma J."/>
        </authorList>
    </citation>
    <scope>NUCLEOTIDE SEQUENCE [LARGE SCALE GENOMIC DNA]</scope>
    <source>
        <strain evidence="16">CCUG 61484</strain>
    </source>
</reference>
<evidence type="ECO:0000256" key="3">
    <source>
        <dbReference type="ARBA" id="ARBA00011245"/>
    </source>
</evidence>
<evidence type="ECO:0000256" key="5">
    <source>
        <dbReference type="ARBA" id="ARBA00022598"/>
    </source>
</evidence>
<feature type="binding site" evidence="12">
    <location>
        <position position="255"/>
    </location>
    <ligand>
        <name>Zn(2+)</name>
        <dbReference type="ChEBI" id="CHEBI:29105"/>
    </ligand>
</feature>
<dbReference type="NCBIfam" id="TIGR00435">
    <property type="entry name" value="cysS"/>
    <property type="match status" value="1"/>
</dbReference>
<dbReference type="Gene3D" id="1.20.120.1910">
    <property type="entry name" value="Cysteine-tRNA ligase, C-terminal anti-codon recognition domain"/>
    <property type="match status" value="1"/>
</dbReference>
<gene>
    <name evidence="12 15" type="primary">cysS</name>
    <name evidence="15" type="ORF">ACFQZX_06065</name>
</gene>
<evidence type="ECO:0000256" key="10">
    <source>
        <dbReference type="ARBA" id="ARBA00022917"/>
    </source>
</evidence>
<comment type="caution">
    <text evidence="15">The sequence shown here is derived from an EMBL/GenBank/DDBJ whole genome shotgun (WGS) entry which is preliminary data.</text>
</comment>
<dbReference type="HAMAP" id="MF_00041">
    <property type="entry name" value="Cys_tRNA_synth"/>
    <property type="match status" value="1"/>
</dbReference>
<organism evidence="15 16">
    <name type="scientific">Mucilaginibacter litoreus</name>
    <dbReference type="NCBI Taxonomy" id="1048221"/>
    <lineage>
        <taxon>Bacteria</taxon>
        <taxon>Pseudomonadati</taxon>
        <taxon>Bacteroidota</taxon>
        <taxon>Sphingobacteriia</taxon>
        <taxon>Sphingobacteriales</taxon>
        <taxon>Sphingobacteriaceae</taxon>
        <taxon>Mucilaginibacter</taxon>
    </lineage>
</organism>
<dbReference type="Pfam" id="PF01406">
    <property type="entry name" value="tRNA-synt_1e"/>
    <property type="match status" value="1"/>
</dbReference>
<keyword evidence="11 12" id="KW-0030">Aminoacyl-tRNA synthetase</keyword>
<dbReference type="SUPFAM" id="SSF52374">
    <property type="entry name" value="Nucleotidylyl transferase"/>
    <property type="match status" value="1"/>
</dbReference>
<keyword evidence="4 12" id="KW-0963">Cytoplasm</keyword>
<dbReference type="SUPFAM" id="SSF47323">
    <property type="entry name" value="Anticodon-binding domain of a subclass of class I aminoacyl-tRNA synthetases"/>
    <property type="match status" value="1"/>
</dbReference>
<comment type="cofactor">
    <cofactor evidence="12">
        <name>Zn(2+)</name>
        <dbReference type="ChEBI" id="CHEBI:29105"/>
    </cofactor>
    <text evidence="12">Binds 1 zinc ion per subunit.</text>
</comment>
<dbReference type="EMBL" id="JBHTHZ010000003">
    <property type="protein sequence ID" value="MFD0793174.1"/>
    <property type="molecule type" value="Genomic_DNA"/>
</dbReference>
<dbReference type="Pfam" id="PF09190">
    <property type="entry name" value="DALR_2"/>
    <property type="match status" value="1"/>
</dbReference>
<dbReference type="Gene3D" id="3.40.50.620">
    <property type="entry name" value="HUPs"/>
    <property type="match status" value="1"/>
</dbReference>
<accession>A0ABW3ASE2</accession>
<dbReference type="PANTHER" id="PTHR10890:SF3">
    <property type="entry name" value="CYSTEINE--TRNA LIGASE, CYTOPLASMIC"/>
    <property type="match status" value="1"/>
</dbReference>
<dbReference type="EC" id="6.1.1.16" evidence="12"/>
<dbReference type="InterPro" id="IPR014729">
    <property type="entry name" value="Rossmann-like_a/b/a_fold"/>
</dbReference>
<evidence type="ECO:0000259" key="13">
    <source>
        <dbReference type="Pfam" id="PF01406"/>
    </source>
</evidence>
<evidence type="ECO:0000256" key="6">
    <source>
        <dbReference type="ARBA" id="ARBA00022723"/>
    </source>
</evidence>
<keyword evidence="10 12" id="KW-0648">Protein biosynthesis</keyword>
<dbReference type="InterPro" id="IPR015273">
    <property type="entry name" value="Cys-tRNA-synt_Ia_DALR"/>
</dbReference>
<dbReference type="PRINTS" id="PR00983">
    <property type="entry name" value="TRNASYNTHCYS"/>
</dbReference>
<comment type="subunit">
    <text evidence="3 12">Monomer.</text>
</comment>
<evidence type="ECO:0000313" key="16">
    <source>
        <dbReference type="Proteomes" id="UP001597010"/>
    </source>
</evidence>
<evidence type="ECO:0000256" key="4">
    <source>
        <dbReference type="ARBA" id="ARBA00022490"/>
    </source>
</evidence>
<feature type="domain" description="Cysteinyl-tRNA synthetase class Ia DALR" evidence="14">
    <location>
        <begin position="380"/>
        <end position="438"/>
    </location>
</feature>
<evidence type="ECO:0000256" key="11">
    <source>
        <dbReference type="ARBA" id="ARBA00023146"/>
    </source>
</evidence>
<comment type="catalytic activity">
    <reaction evidence="12">
        <text>tRNA(Cys) + L-cysteine + ATP = L-cysteinyl-tRNA(Cys) + AMP + diphosphate</text>
        <dbReference type="Rhea" id="RHEA:17773"/>
        <dbReference type="Rhea" id="RHEA-COMP:9661"/>
        <dbReference type="Rhea" id="RHEA-COMP:9679"/>
        <dbReference type="ChEBI" id="CHEBI:30616"/>
        <dbReference type="ChEBI" id="CHEBI:33019"/>
        <dbReference type="ChEBI" id="CHEBI:35235"/>
        <dbReference type="ChEBI" id="CHEBI:78442"/>
        <dbReference type="ChEBI" id="CHEBI:78517"/>
        <dbReference type="ChEBI" id="CHEBI:456215"/>
        <dbReference type="EC" id="6.1.1.16"/>
    </reaction>
</comment>
<feature type="binding site" evidence="12">
    <location>
        <position position="31"/>
    </location>
    <ligand>
        <name>Zn(2+)</name>
        <dbReference type="ChEBI" id="CHEBI:29105"/>
    </ligand>
</feature>
<feature type="short sequence motif" description="'KMSKS' region" evidence="12">
    <location>
        <begin position="283"/>
        <end position="287"/>
    </location>
</feature>
<dbReference type="GO" id="GO:0004817">
    <property type="term" value="F:cysteine-tRNA ligase activity"/>
    <property type="evidence" value="ECO:0007669"/>
    <property type="project" value="UniProtKB-EC"/>
</dbReference>
<dbReference type="RefSeq" id="WP_377112586.1">
    <property type="nucleotide sequence ID" value="NZ_JBHTHZ010000003.1"/>
</dbReference>
<feature type="binding site" evidence="12">
    <location>
        <position position="226"/>
    </location>
    <ligand>
        <name>Zn(2+)</name>
        <dbReference type="ChEBI" id="CHEBI:29105"/>
    </ligand>
</feature>
<evidence type="ECO:0000256" key="7">
    <source>
        <dbReference type="ARBA" id="ARBA00022741"/>
    </source>
</evidence>
<dbReference type="Proteomes" id="UP001597010">
    <property type="component" value="Unassembled WGS sequence"/>
</dbReference>
<comment type="subcellular location">
    <subcellularLocation>
        <location evidence="1 12">Cytoplasm</location>
    </subcellularLocation>
</comment>
<protein>
    <recommendedName>
        <fullName evidence="12">Cysteine--tRNA ligase</fullName>
        <ecNumber evidence="12">6.1.1.16</ecNumber>
    </recommendedName>
    <alternativeName>
        <fullName evidence="12">Cysteinyl-tRNA synthetase</fullName>
        <shortName evidence="12">CysRS</shortName>
    </alternativeName>
</protein>
<proteinExistence type="inferred from homology"/>
<dbReference type="InterPro" id="IPR032678">
    <property type="entry name" value="tRNA-synt_1_cat_dom"/>
</dbReference>
<evidence type="ECO:0000313" key="15">
    <source>
        <dbReference type="EMBL" id="MFD0793174.1"/>
    </source>
</evidence>
<evidence type="ECO:0000256" key="12">
    <source>
        <dbReference type="HAMAP-Rule" id="MF_00041"/>
    </source>
</evidence>
<name>A0ABW3ASE2_9SPHI</name>
<dbReference type="InterPro" id="IPR024909">
    <property type="entry name" value="Cys-tRNA/MSH_ligase"/>
</dbReference>
<keyword evidence="16" id="KW-1185">Reference proteome</keyword>
<feature type="binding site" evidence="12">
    <location>
        <position position="251"/>
    </location>
    <ligand>
        <name>Zn(2+)</name>
        <dbReference type="ChEBI" id="CHEBI:29105"/>
    </ligand>
</feature>
<keyword evidence="6 12" id="KW-0479">Metal-binding</keyword>
<sequence>MEQKLFVYNTLTRTKEEFIPLNPGHVGMYVCGPTVYSDVHLGNCRTFICFDLIYRYLLHLGYKVRYVRNITDAGHLESDADEGEDKISKKAKIAQLEPMEIVQKYTVDFHNVMQIFNVLPPSIEPTATGHIIEQIELVKAILDKGFAYEVDGSIYFDVEKYSETNDYGALNGRKLEDMLNNTRTLGGQEDKRGKLDFALWIKAKPEHLMKWPSPWGLGFPGWHLECSAMSNKYLGHQFDIHGGGMDLMPTHHTNEIAQNIACCGKTPANYWIHTNMLTTNGQKMSKSLGNSFLPQELFTGSHPLLKKGYSPMVVRFFFMQASYRSTVDFSNDAIDAAEIFYKKLAESAKKQPTLQQNPLTAIDDETDKAINTFCDDCYNGMNDNFNSPKTLEALNNLSKWINSYAANTRNSGEITAETFERMRKTYNDFFFDVLGLKLEDSDNADTDELMQLIIKLRNEAKTNKDYATSDKIREGLKSIGFQLNDNKQGTTDWLRI</sequence>
<feature type="short sequence motif" description="'HIGH' region" evidence="12">
    <location>
        <begin position="33"/>
        <end position="43"/>
    </location>
</feature>
<evidence type="ECO:0000256" key="9">
    <source>
        <dbReference type="ARBA" id="ARBA00022840"/>
    </source>
</evidence>
<dbReference type="CDD" id="cd00672">
    <property type="entry name" value="CysRS_core"/>
    <property type="match status" value="1"/>
</dbReference>
<comment type="similarity">
    <text evidence="2 12">Belongs to the class-I aminoacyl-tRNA synthetase family.</text>
</comment>
<dbReference type="InterPro" id="IPR009080">
    <property type="entry name" value="tRNAsynth_Ia_anticodon-bd"/>
</dbReference>
<keyword evidence="5 12" id="KW-0436">Ligase</keyword>
<keyword evidence="7 12" id="KW-0547">Nucleotide-binding</keyword>
<evidence type="ECO:0000256" key="2">
    <source>
        <dbReference type="ARBA" id="ARBA00005594"/>
    </source>
</evidence>
<evidence type="ECO:0000256" key="8">
    <source>
        <dbReference type="ARBA" id="ARBA00022833"/>
    </source>
</evidence>
<evidence type="ECO:0000259" key="14">
    <source>
        <dbReference type="Pfam" id="PF09190"/>
    </source>
</evidence>
<dbReference type="PANTHER" id="PTHR10890">
    <property type="entry name" value="CYSTEINYL-TRNA SYNTHETASE"/>
    <property type="match status" value="1"/>
</dbReference>
<keyword evidence="8 12" id="KW-0862">Zinc</keyword>
<dbReference type="InterPro" id="IPR015803">
    <property type="entry name" value="Cys-tRNA-ligase"/>
</dbReference>